<evidence type="ECO:0000313" key="3">
    <source>
        <dbReference type="Proteomes" id="UP000504607"/>
    </source>
</evidence>
<dbReference type="AlphaFoldDB" id="A0A6I9R746"/>
<keyword evidence="3" id="KW-1185">Reference proteome</keyword>
<evidence type="ECO:0000256" key="1">
    <source>
        <dbReference type="SAM" id="Coils"/>
    </source>
</evidence>
<keyword evidence="1" id="KW-0175">Coiled coil</keyword>
<gene>
    <name evidence="4" type="primary">LOC105045277</name>
</gene>
<evidence type="ECO:0000256" key="2">
    <source>
        <dbReference type="SAM" id="MobiDB-lite"/>
    </source>
</evidence>
<dbReference type="OrthoDB" id="1876167at2759"/>
<proteinExistence type="predicted"/>
<dbReference type="GeneID" id="105045277"/>
<dbReference type="PANTHER" id="PTHR34681">
    <property type="entry name" value="UVEAL AUTOANTIGEN WITH COILED-COIL/ANKYRIN"/>
    <property type="match status" value="1"/>
</dbReference>
<organism evidence="3 4">
    <name type="scientific">Elaeis guineensis var. tenera</name>
    <name type="common">Oil palm</name>
    <dbReference type="NCBI Taxonomy" id="51953"/>
    <lineage>
        <taxon>Eukaryota</taxon>
        <taxon>Viridiplantae</taxon>
        <taxon>Streptophyta</taxon>
        <taxon>Embryophyta</taxon>
        <taxon>Tracheophyta</taxon>
        <taxon>Spermatophyta</taxon>
        <taxon>Magnoliopsida</taxon>
        <taxon>Liliopsida</taxon>
        <taxon>Arecaceae</taxon>
        <taxon>Arecoideae</taxon>
        <taxon>Cocoseae</taxon>
        <taxon>Elaeidinae</taxon>
        <taxon>Elaeis</taxon>
    </lineage>
</organism>
<dbReference type="PANTHER" id="PTHR34681:SF2">
    <property type="entry name" value="UVEAL AUTOANTIGEN WITH COILED-COIL_ANKYRIN"/>
    <property type="match status" value="1"/>
</dbReference>
<sequence length="146" mass="16362">MADADLDPAPSPPAVVPLPSPPKVQFQPLGDRITELNESQSELLLKLQGLKQDLQNWRSKLDTQVKLYKDELSDLKKALNTELGQLRSEFTELRTTLQMQQDDVTLGLKNLVIQDAPEQTEEQKNLEVEDGLEKPEARSSGNSQLD</sequence>
<dbReference type="RefSeq" id="XP_010921807.1">
    <property type="nucleotide sequence ID" value="XM_010923505.2"/>
</dbReference>
<dbReference type="InParanoid" id="A0A6I9R746"/>
<evidence type="ECO:0000313" key="4">
    <source>
        <dbReference type="RefSeq" id="XP_010921807.1"/>
    </source>
</evidence>
<feature type="region of interest" description="Disordered" evidence="2">
    <location>
        <begin position="1"/>
        <end position="22"/>
    </location>
</feature>
<name>A0A6I9R746_ELAGV</name>
<feature type="coiled-coil region" evidence="1">
    <location>
        <begin position="33"/>
        <end position="96"/>
    </location>
</feature>
<protein>
    <submittedName>
        <fullName evidence="4">Uncharacterized protein LOC105045277 isoform X1</fullName>
    </submittedName>
</protein>
<dbReference type="Proteomes" id="UP000504607">
    <property type="component" value="Chromosome 5"/>
</dbReference>
<feature type="region of interest" description="Disordered" evidence="2">
    <location>
        <begin position="115"/>
        <end position="146"/>
    </location>
</feature>
<accession>A0A6I9R746</accession>
<feature type="compositionally biased region" description="Basic and acidic residues" evidence="2">
    <location>
        <begin position="121"/>
        <end position="137"/>
    </location>
</feature>
<dbReference type="KEGG" id="egu:105045277"/>
<feature type="compositionally biased region" description="Pro residues" evidence="2">
    <location>
        <begin position="9"/>
        <end position="22"/>
    </location>
</feature>
<reference evidence="4" key="1">
    <citation type="submission" date="2025-08" db="UniProtKB">
        <authorList>
            <consortium name="RefSeq"/>
        </authorList>
    </citation>
    <scope>IDENTIFICATION</scope>
</reference>